<dbReference type="EMBL" id="CAJNOL010002968">
    <property type="protein sequence ID" value="CAF1539731.1"/>
    <property type="molecule type" value="Genomic_DNA"/>
</dbReference>
<evidence type="ECO:0000256" key="3">
    <source>
        <dbReference type="SAM" id="MobiDB-lite"/>
    </source>
</evidence>
<dbReference type="Pfam" id="PF13359">
    <property type="entry name" value="DDE_Tnp_4"/>
    <property type="match status" value="1"/>
</dbReference>
<dbReference type="Proteomes" id="UP000663870">
    <property type="component" value="Unassembled WGS sequence"/>
</dbReference>
<dbReference type="InterPro" id="IPR058912">
    <property type="entry name" value="HTH_animal"/>
</dbReference>
<evidence type="ECO:0000313" key="6">
    <source>
        <dbReference type="EMBL" id="CAF1539731.1"/>
    </source>
</evidence>
<evidence type="ECO:0000313" key="7">
    <source>
        <dbReference type="Proteomes" id="UP000663854"/>
    </source>
</evidence>
<dbReference type="EMBL" id="CAJNOH010001905">
    <property type="protein sequence ID" value="CAF1259752.1"/>
    <property type="molecule type" value="Genomic_DNA"/>
</dbReference>
<evidence type="ECO:0000256" key="1">
    <source>
        <dbReference type="ARBA" id="ARBA00001968"/>
    </source>
</evidence>
<dbReference type="PROSITE" id="PS50878">
    <property type="entry name" value="RT_POL"/>
    <property type="match status" value="1"/>
</dbReference>
<protein>
    <recommendedName>
        <fullName evidence="4">Reverse transcriptase domain-containing protein</fullName>
    </recommendedName>
</protein>
<keyword evidence="2" id="KW-0479">Metal-binding</keyword>
<dbReference type="Proteomes" id="UP000663854">
    <property type="component" value="Unassembled WGS sequence"/>
</dbReference>
<dbReference type="GO" id="GO:0046872">
    <property type="term" value="F:metal ion binding"/>
    <property type="evidence" value="ECO:0007669"/>
    <property type="project" value="UniProtKB-KW"/>
</dbReference>
<gene>
    <name evidence="6" type="ORF">JXQ802_LOCUS42860</name>
    <name evidence="5" type="ORF">PYM288_LOCUS27815</name>
</gene>
<keyword evidence="8" id="KW-1185">Reference proteome</keyword>
<dbReference type="PANTHER" id="PTHR21301:SF10">
    <property type="entry name" value="REVERSE TRANSCRIPTASE DOMAIN-CONTAINING PROTEIN"/>
    <property type="match status" value="1"/>
</dbReference>
<name>A0A815ARL7_9BILA</name>
<dbReference type="Pfam" id="PF26215">
    <property type="entry name" value="HTH_animal"/>
    <property type="match status" value="1"/>
</dbReference>
<sequence>MFSPQIEWYCAQCESVPTDRRKYCADCDSMLTWTCTGSGKSGLYTNYYRHRDNCNYCTPELEEERQKKLEEKKVANQQHFQILDDNQRPWSEWKRTDASCIQHTGHDVEQVHELYSMYEEPLINYCSHRNKLHVSSATTSYLSPMNLLVVTLWYFKHYHSEPYIASELNFTHQGVNYFLTAVVDILHSFVYPAFVSLPADLPNRRTSHGPQQHHKLIVDSTFIAIPEPHDSEQRKKYYHAKSPTNYAIKVQIACDFRHRIVHVSECYHGSKHDITVLRESGLLEHVEESVQIIGDKAYIGEEYVVTPRKKPHGRELTQEDKDFNRDINSARAAIENINQRLKSYAILGDVYRGSVHDSHKITKIIQDELYKMAKTTNNTKLCHDFLVNYLENLKKQINQCELQLNEQCQSCPLTSLTLAQIDHCLKEYVRSERSYLSMRNNDQLIKFKDYIHEKDVLKTINTFELSINLNEYLNKLITIREQQSEIWKDYLMLQMRILCKFLPQNFDHLENFIGHINYLPLNNTQNSIEIKNKRYKLIQEAKRTWLNIFFNVYEYKLQKYEQQYENEFKQLEIQLFNINITNEGVSILNKFKEYIIYRTNRLKQDISNKISSSRGILLQNRHRSSSAKNMIGVSPEPYLDLIDNPFNTLQWNQLSLGPSYIRLNQSAIRPKKQQLKELEKEHKEIYQKVELNLIKNQGIPLTASIFKQYSTNLLNSLRHYYLTPLSYKDQIETQQQAHIATSIRMLIKEKNLIIRLTDNGHNFYIGSATEFEKKAQKFFSDTNAFIELSDNPFNDITNKVIQLLNRLRGQHLIRKWQYEQMMPDRTKCELAHLYFNPKTHKDNIPVRPIENTIHAPTTNISKFLDQILQPIFNDKCKETNIIDGASLIEGLHKYIRKCFFKSSTLFCTFDIHNLYTMLPQEESIKILGEFLQVHGYTKVKGIDLTTIKELASIVLQENVFVYDKKIYNQTTGGAMGSSFTLTLANIFMWKWQKEFVRQQNITNEFYGRYIDDVFMTWNRSEKELQKLLDDANQWHSNIKLDYKIDKSLPFLDVLLTNNNGILSTSVYHKPAAEPYVTPFLSDHPRHVFKNIIQNALTKAVRYSSTYQVFQHEQRLIRLMLLFNGYSSSFIEKQFDKFFVENMSSTTTFLSISTDEKQFKRIRENILRKPTQQQSQVALSVATAGLQNDATDKNLLQRTNIANEPEKQDTKFEKKIIVHYTHEKRLHSFKRYMHQILDHTFQKEIDEDIKLIVGNRNRRDAAKELIRKRPKQSLLMNKIPKKRKKTSEQRPTTDHVAQTK</sequence>
<organism evidence="5 7">
    <name type="scientific">Rotaria sordida</name>
    <dbReference type="NCBI Taxonomy" id="392033"/>
    <lineage>
        <taxon>Eukaryota</taxon>
        <taxon>Metazoa</taxon>
        <taxon>Spiralia</taxon>
        <taxon>Gnathifera</taxon>
        <taxon>Rotifera</taxon>
        <taxon>Eurotatoria</taxon>
        <taxon>Bdelloidea</taxon>
        <taxon>Philodinida</taxon>
        <taxon>Philodinidae</taxon>
        <taxon>Rotaria</taxon>
    </lineage>
</organism>
<dbReference type="InterPro" id="IPR000477">
    <property type="entry name" value="RT_dom"/>
</dbReference>
<evidence type="ECO:0000313" key="5">
    <source>
        <dbReference type="EMBL" id="CAF1259752.1"/>
    </source>
</evidence>
<comment type="caution">
    <text evidence="5">The sequence shown here is derived from an EMBL/GenBank/DDBJ whole genome shotgun (WGS) entry which is preliminary data.</text>
</comment>
<dbReference type="InterPro" id="IPR027806">
    <property type="entry name" value="HARBI1_dom"/>
</dbReference>
<evidence type="ECO:0000256" key="2">
    <source>
        <dbReference type="ARBA" id="ARBA00022723"/>
    </source>
</evidence>
<dbReference type="PANTHER" id="PTHR21301">
    <property type="entry name" value="REVERSE TRANSCRIPTASE"/>
    <property type="match status" value="1"/>
</dbReference>
<feature type="domain" description="Reverse transcriptase" evidence="4">
    <location>
        <begin position="817"/>
        <end position="1066"/>
    </location>
</feature>
<proteinExistence type="predicted"/>
<reference evidence="5" key="1">
    <citation type="submission" date="2021-02" db="EMBL/GenBank/DDBJ databases">
        <authorList>
            <person name="Nowell W R."/>
        </authorList>
    </citation>
    <scope>NUCLEOTIDE SEQUENCE</scope>
</reference>
<accession>A0A815ARL7</accession>
<comment type="cofactor">
    <cofactor evidence="1">
        <name>a divalent metal cation</name>
        <dbReference type="ChEBI" id="CHEBI:60240"/>
    </cofactor>
</comment>
<evidence type="ECO:0000259" key="4">
    <source>
        <dbReference type="PROSITE" id="PS50878"/>
    </source>
</evidence>
<evidence type="ECO:0000313" key="8">
    <source>
        <dbReference type="Proteomes" id="UP000663870"/>
    </source>
</evidence>
<feature type="region of interest" description="Disordered" evidence="3">
    <location>
        <begin position="1270"/>
        <end position="1299"/>
    </location>
</feature>